<accession>A0A5B7I087</accession>
<reference evidence="1 2" key="1">
    <citation type="submission" date="2019-05" db="EMBL/GenBank/DDBJ databases">
        <title>Another draft genome of Portunus trituberculatus and its Hox gene families provides insights of decapod evolution.</title>
        <authorList>
            <person name="Jeong J.-H."/>
            <person name="Song I."/>
            <person name="Kim S."/>
            <person name="Choi T."/>
            <person name="Kim D."/>
            <person name="Ryu S."/>
            <person name="Kim W."/>
        </authorList>
    </citation>
    <scope>NUCLEOTIDE SEQUENCE [LARGE SCALE GENOMIC DNA]</scope>
    <source>
        <tissue evidence="1">Muscle</tissue>
    </source>
</reference>
<name>A0A5B7I087_PORTR</name>
<organism evidence="1 2">
    <name type="scientific">Portunus trituberculatus</name>
    <name type="common">Swimming crab</name>
    <name type="synonym">Neptunus trituberculatus</name>
    <dbReference type="NCBI Taxonomy" id="210409"/>
    <lineage>
        <taxon>Eukaryota</taxon>
        <taxon>Metazoa</taxon>
        <taxon>Ecdysozoa</taxon>
        <taxon>Arthropoda</taxon>
        <taxon>Crustacea</taxon>
        <taxon>Multicrustacea</taxon>
        <taxon>Malacostraca</taxon>
        <taxon>Eumalacostraca</taxon>
        <taxon>Eucarida</taxon>
        <taxon>Decapoda</taxon>
        <taxon>Pleocyemata</taxon>
        <taxon>Brachyura</taxon>
        <taxon>Eubrachyura</taxon>
        <taxon>Portunoidea</taxon>
        <taxon>Portunidae</taxon>
        <taxon>Portuninae</taxon>
        <taxon>Portunus</taxon>
    </lineage>
</organism>
<proteinExistence type="predicted"/>
<dbReference type="EMBL" id="VSRR010040797">
    <property type="protein sequence ID" value="MPC75299.1"/>
    <property type="molecule type" value="Genomic_DNA"/>
</dbReference>
<protein>
    <submittedName>
        <fullName evidence="1">Uncharacterized protein</fullName>
    </submittedName>
</protein>
<dbReference type="Proteomes" id="UP000324222">
    <property type="component" value="Unassembled WGS sequence"/>
</dbReference>
<keyword evidence="2" id="KW-1185">Reference proteome</keyword>
<sequence>MCHISTGGVPVVSTPYRPFLTSNRLHSKARLRFDSDTMGVKEERAASEQRRWMPEVKFASKR</sequence>
<gene>
    <name evidence="1" type="ORF">E2C01_069685</name>
</gene>
<comment type="caution">
    <text evidence="1">The sequence shown here is derived from an EMBL/GenBank/DDBJ whole genome shotgun (WGS) entry which is preliminary data.</text>
</comment>
<evidence type="ECO:0000313" key="1">
    <source>
        <dbReference type="EMBL" id="MPC75299.1"/>
    </source>
</evidence>
<evidence type="ECO:0000313" key="2">
    <source>
        <dbReference type="Proteomes" id="UP000324222"/>
    </source>
</evidence>
<dbReference type="AlphaFoldDB" id="A0A5B7I087"/>